<gene>
    <name evidence="2" type="ORF">NOI20_00455</name>
</gene>
<reference evidence="2" key="1">
    <citation type="submission" date="2022-07" db="EMBL/GenBank/DDBJ databases">
        <authorList>
            <person name="Otstavnykh N."/>
            <person name="Isaeva M."/>
            <person name="Bystritskaya E."/>
        </authorList>
    </citation>
    <scope>NUCLEOTIDE SEQUENCE</scope>
    <source>
        <strain evidence="2">10Alg 79</strain>
    </source>
</reference>
<dbReference type="EMBL" id="JANFFA010000001">
    <property type="protein sequence ID" value="MDQ2092576.1"/>
    <property type="molecule type" value="Genomic_DNA"/>
</dbReference>
<keyword evidence="2" id="KW-0012">Acyltransferase</keyword>
<comment type="caution">
    <text evidence="2">The sequence shown here is derived from an EMBL/GenBank/DDBJ whole genome shotgun (WGS) entry which is preliminary data.</text>
</comment>
<reference evidence="2" key="2">
    <citation type="submission" date="2023-04" db="EMBL/GenBank/DDBJ databases">
        <title>'Rhodoalgimonas zhirmunskyi' gen. nov., isolated from a red alga.</title>
        <authorList>
            <person name="Nedashkovskaya O.I."/>
            <person name="Otstavnykh N.Y."/>
            <person name="Bystritskaya E.P."/>
            <person name="Balabanova L.A."/>
            <person name="Isaeva M.P."/>
        </authorList>
    </citation>
    <scope>NUCLEOTIDE SEQUENCE</scope>
    <source>
        <strain evidence="2">10Alg 79</strain>
    </source>
</reference>
<name>A0AAJ1U9P9_9RHOB</name>
<dbReference type="GO" id="GO:0016746">
    <property type="term" value="F:acyltransferase activity"/>
    <property type="evidence" value="ECO:0007669"/>
    <property type="project" value="UniProtKB-KW"/>
</dbReference>
<feature type="domain" description="BioF2-like acetyltransferase" evidence="1">
    <location>
        <begin position="145"/>
        <end position="275"/>
    </location>
</feature>
<dbReference type="RefSeq" id="WP_317624201.1">
    <property type="nucleotide sequence ID" value="NZ_JANFFA010000001.1"/>
</dbReference>
<keyword evidence="2" id="KW-0808">Transferase</keyword>
<evidence type="ECO:0000313" key="2">
    <source>
        <dbReference type="EMBL" id="MDQ2092576.1"/>
    </source>
</evidence>
<dbReference type="PANTHER" id="PTHR36174">
    <property type="entry name" value="LIPID II:GLYCINE GLYCYLTRANSFERASE"/>
    <property type="match status" value="1"/>
</dbReference>
<dbReference type="InterPro" id="IPR050644">
    <property type="entry name" value="PG_Glycine_Bridge_Synth"/>
</dbReference>
<evidence type="ECO:0000313" key="3">
    <source>
        <dbReference type="Proteomes" id="UP001227162"/>
    </source>
</evidence>
<dbReference type="PANTHER" id="PTHR36174:SF1">
    <property type="entry name" value="LIPID II:GLYCINE GLYCYLTRANSFERASE"/>
    <property type="match status" value="1"/>
</dbReference>
<keyword evidence="3" id="KW-1185">Reference proteome</keyword>
<sequence length="335" mass="36158">MLFDPITDGAQVAQTRALSPAPPALAQSTLYADALGAVGAQILTLPLEEEVGRATLILRQMPVIGRVALLPGGPWWATPDLGPPHKQAALRPLFAQAHAMGIRALISNPADHADGQVLRRLGGLPLLTPQTEARLDLSPPDDARRKQLHGKWRNRLTRGEAAGLTITEDSFAPKRHLWILELEAAQRKSHGYRALPLDVLMAAAAQAPHQVRVFTARRRGRALAAMVFLLHEGAATYHIAVQRPEARTTGAHNLLLWQASCALKQAGIQRLDLGPVETERDTGLARFKLGTGAALHQRGPTLLHCRATAPLGRLAAWVSRTGARAAEARNDPSCR</sequence>
<dbReference type="AlphaFoldDB" id="A0AAJ1U9P9"/>
<dbReference type="Gene3D" id="3.40.630.30">
    <property type="match status" value="1"/>
</dbReference>
<organism evidence="2 3">
    <name type="scientific">Rhodalgimonas zhirmunskyi</name>
    <dbReference type="NCBI Taxonomy" id="2964767"/>
    <lineage>
        <taxon>Bacteria</taxon>
        <taxon>Pseudomonadati</taxon>
        <taxon>Pseudomonadota</taxon>
        <taxon>Alphaproteobacteria</taxon>
        <taxon>Rhodobacterales</taxon>
        <taxon>Roseobacteraceae</taxon>
        <taxon>Rhodalgimonas</taxon>
    </lineage>
</organism>
<accession>A0AAJ1U9P9</accession>
<dbReference type="EC" id="2.3.1.-" evidence="2"/>
<protein>
    <submittedName>
        <fullName evidence="2">GNAT family N-acetyltransferase</fullName>
        <ecNumber evidence="2">2.3.1.-</ecNumber>
    </submittedName>
</protein>
<dbReference type="InterPro" id="IPR016181">
    <property type="entry name" value="Acyl_CoA_acyltransferase"/>
</dbReference>
<dbReference type="Pfam" id="PF13480">
    <property type="entry name" value="Acetyltransf_6"/>
    <property type="match status" value="1"/>
</dbReference>
<evidence type="ECO:0000259" key="1">
    <source>
        <dbReference type="Pfam" id="PF13480"/>
    </source>
</evidence>
<proteinExistence type="predicted"/>
<dbReference type="InterPro" id="IPR038740">
    <property type="entry name" value="BioF2-like_GNAT_dom"/>
</dbReference>
<dbReference type="Proteomes" id="UP001227162">
    <property type="component" value="Unassembled WGS sequence"/>
</dbReference>
<dbReference type="SUPFAM" id="SSF55729">
    <property type="entry name" value="Acyl-CoA N-acyltransferases (Nat)"/>
    <property type="match status" value="1"/>
</dbReference>